<dbReference type="Proteomes" id="UP001214043">
    <property type="component" value="Chromosome"/>
</dbReference>
<organism evidence="2 3">
    <name type="scientific">Hyphococcus flavus</name>
    <dbReference type="NCBI Taxonomy" id="1866326"/>
    <lineage>
        <taxon>Bacteria</taxon>
        <taxon>Pseudomonadati</taxon>
        <taxon>Pseudomonadota</taxon>
        <taxon>Alphaproteobacteria</taxon>
        <taxon>Parvularculales</taxon>
        <taxon>Parvularculaceae</taxon>
        <taxon>Hyphococcus</taxon>
    </lineage>
</organism>
<name>A0AAE9ZFS7_9PROT</name>
<dbReference type="EMBL" id="CP118166">
    <property type="protein sequence ID" value="WDI32118.1"/>
    <property type="molecule type" value="Genomic_DNA"/>
</dbReference>
<gene>
    <name evidence="2" type="ORF">PUV54_02795</name>
</gene>
<reference evidence="2" key="1">
    <citation type="submission" date="2023-02" db="EMBL/GenBank/DDBJ databases">
        <title>Genome sequence of Hyphococcus flavus.</title>
        <authorList>
            <person name="Rong J.-C."/>
            <person name="Zhao Q."/>
            <person name="Yi M."/>
            <person name="Wu J.-Y."/>
        </authorList>
    </citation>
    <scope>NUCLEOTIDE SEQUENCE</scope>
    <source>
        <strain evidence="2">MCCC 1K03223</strain>
    </source>
</reference>
<sequence>MLNKTLVTAAAATALTAGASASAADWTKNVSLCATAAENEGLVTAGEYRAKFLRGGGGATKTISIELIPHEGDAMEAVCKIRRGEVSEIELAA</sequence>
<evidence type="ECO:0000313" key="3">
    <source>
        <dbReference type="Proteomes" id="UP001214043"/>
    </source>
</evidence>
<keyword evidence="1" id="KW-0732">Signal</keyword>
<accession>A0AAE9ZFS7</accession>
<protein>
    <submittedName>
        <fullName evidence="2">Uncharacterized protein</fullName>
    </submittedName>
</protein>
<dbReference type="AlphaFoldDB" id="A0AAE9ZFS7"/>
<dbReference type="KEGG" id="hfl:PUV54_02795"/>
<feature type="signal peptide" evidence="1">
    <location>
        <begin position="1"/>
        <end position="23"/>
    </location>
</feature>
<dbReference type="RefSeq" id="WP_274494008.1">
    <property type="nucleotide sequence ID" value="NZ_CP118166.1"/>
</dbReference>
<proteinExistence type="predicted"/>
<evidence type="ECO:0000313" key="2">
    <source>
        <dbReference type="EMBL" id="WDI32118.1"/>
    </source>
</evidence>
<feature type="chain" id="PRO_5041930737" evidence="1">
    <location>
        <begin position="24"/>
        <end position="93"/>
    </location>
</feature>
<keyword evidence="3" id="KW-1185">Reference proteome</keyword>
<evidence type="ECO:0000256" key="1">
    <source>
        <dbReference type="SAM" id="SignalP"/>
    </source>
</evidence>